<comment type="caution">
    <text evidence="2">The sequence shown here is derived from an EMBL/GenBank/DDBJ whole genome shotgun (WGS) entry which is preliminary data.</text>
</comment>
<evidence type="ECO:0000313" key="2">
    <source>
        <dbReference type="EMBL" id="MBP2471520.1"/>
    </source>
</evidence>
<dbReference type="PANTHER" id="PTHR43677:SF11">
    <property type="entry name" value="ZINC-CONTAINING ALCOHOL DEHYDROGENASE"/>
    <property type="match status" value="1"/>
</dbReference>
<proteinExistence type="predicted"/>
<dbReference type="RefSeq" id="WP_209706223.1">
    <property type="nucleotide sequence ID" value="NZ_JAGIOO010000001.1"/>
</dbReference>
<sequence>MRSAVVSSFAAPPACLRTPEPSPAPGQVVLEVLASGLHPVVRAQAAGTHYTATVPPFVPGVDGVGRDAGGNLCYFLLLGRTGALADRVAVPAGHLVPLPPDTDPVALAATMNPATSSWLALRGRAGFQAGQHVLVLGATGGAGRMAVQVARLLGAGRITAVGRCAQRLAALPEPGATDTTTFDELGDLASVDVVLDYVWGQPAADVLHTVVTARGKRPEPLTWVQIGTVAGEHAPLPATALRRTDVRLLGSGLGTLSAEVLFAELPALAGQVRRGGLAVPAHPRPLAAVTEAWTEVVPGAGRVVFVPEVS</sequence>
<accession>A0ABS5A749</accession>
<dbReference type="InterPro" id="IPR011032">
    <property type="entry name" value="GroES-like_sf"/>
</dbReference>
<reference evidence="2 3" key="1">
    <citation type="submission" date="2021-03" db="EMBL/GenBank/DDBJ databases">
        <title>Sequencing the genomes of 1000 actinobacteria strains.</title>
        <authorList>
            <person name="Klenk H.-P."/>
        </authorList>
    </citation>
    <scope>NUCLEOTIDE SEQUENCE [LARGE SCALE GENOMIC DNA]</scope>
    <source>
        <strain evidence="2 3">DSM 44580</strain>
    </source>
</reference>
<organism evidence="2 3">
    <name type="scientific">Crossiella equi</name>
    <dbReference type="NCBI Taxonomy" id="130796"/>
    <lineage>
        <taxon>Bacteria</taxon>
        <taxon>Bacillati</taxon>
        <taxon>Actinomycetota</taxon>
        <taxon>Actinomycetes</taxon>
        <taxon>Pseudonocardiales</taxon>
        <taxon>Pseudonocardiaceae</taxon>
        <taxon>Crossiella</taxon>
    </lineage>
</organism>
<dbReference type="InterPro" id="IPR020843">
    <property type="entry name" value="ER"/>
</dbReference>
<name>A0ABS5A749_9PSEU</name>
<gene>
    <name evidence="2" type="ORF">JOF53_000392</name>
</gene>
<dbReference type="Proteomes" id="UP001519363">
    <property type="component" value="Unassembled WGS sequence"/>
</dbReference>
<dbReference type="EMBL" id="JAGIOO010000001">
    <property type="protein sequence ID" value="MBP2471520.1"/>
    <property type="molecule type" value="Genomic_DNA"/>
</dbReference>
<keyword evidence="3" id="KW-1185">Reference proteome</keyword>
<dbReference type="Gene3D" id="3.40.50.720">
    <property type="entry name" value="NAD(P)-binding Rossmann-like Domain"/>
    <property type="match status" value="1"/>
</dbReference>
<feature type="domain" description="Enoyl reductase (ER)" evidence="1">
    <location>
        <begin position="4"/>
        <end position="261"/>
    </location>
</feature>
<dbReference type="SUPFAM" id="SSF51735">
    <property type="entry name" value="NAD(P)-binding Rossmann-fold domains"/>
    <property type="match status" value="1"/>
</dbReference>
<evidence type="ECO:0000313" key="3">
    <source>
        <dbReference type="Proteomes" id="UP001519363"/>
    </source>
</evidence>
<dbReference type="InterPro" id="IPR036291">
    <property type="entry name" value="NAD(P)-bd_dom_sf"/>
</dbReference>
<dbReference type="SUPFAM" id="SSF50129">
    <property type="entry name" value="GroES-like"/>
    <property type="match status" value="1"/>
</dbReference>
<dbReference type="SMART" id="SM00829">
    <property type="entry name" value="PKS_ER"/>
    <property type="match status" value="1"/>
</dbReference>
<evidence type="ECO:0000259" key="1">
    <source>
        <dbReference type="SMART" id="SM00829"/>
    </source>
</evidence>
<dbReference type="PANTHER" id="PTHR43677">
    <property type="entry name" value="SHORT-CHAIN DEHYDROGENASE/REDUCTASE"/>
    <property type="match status" value="1"/>
</dbReference>
<dbReference type="Gene3D" id="3.90.180.10">
    <property type="entry name" value="Medium-chain alcohol dehydrogenases, catalytic domain"/>
    <property type="match status" value="2"/>
</dbReference>
<protein>
    <submittedName>
        <fullName evidence="2">NADPH:quinone reductase-like Zn-dependent oxidoreductase</fullName>
    </submittedName>
</protein>
<dbReference type="InterPro" id="IPR051397">
    <property type="entry name" value="Zn-ADH-like_protein"/>
</dbReference>